<keyword evidence="5 6" id="KW-0472">Membrane</keyword>
<feature type="transmembrane region" description="Helical" evidence="6">
    <location>
        <begin position="225"/>
        <end position="244"/>
    </location>
</feature>
<evidence type="ECO:0000313" key="8">
    <source>
        <dbReference type="Proteomes" id="UP000433493"/>
    </source>
</evidence>
<feature type="transmembrane region" description="Helical" evidence="6">
    <location>
        <begin position="81"/>
        <end position="99"/>
    </location>
</feature>
<protein>
    <submittedName>
        <fullName evidence="7">ABC transporter permease</fullName>
    </submittedName>
</protein>
<dbReference type="GO" id="GO:0005886">
    <property type="term" value="C:plasma membrane"/>
    <property type="evidence" value="ECO:0007669"/>
    <property type="project" value="UniProtKB-SubCell"/>
</dbReference>
<feature type="transmembrane region" description="Helical" evidence="6">
    <location>
        <begin position="53"/>
        <end position="74"/>
    </location>
</feature>
<evidence type="ECO:0000256" key="3">
    <source>
        <dbReference type="ARBA" id="ARBA00022692"/>
    </source>
</evidence>
<dbReference type="Proteomes" id="UP000433493">
    <property type="component" value="Unassembled WGS sequence"/>
</dbReference>
<dbReference type="CDD" id="cd06579">
    <property type="entry name" value="TM_PBP1_transp_AraH_like"/>
    <property type="match status" value="1"/>
</dbReference>
<accession>A0A7J5BFN9</accession>
<evidence type="ECO:0000256" key="4">
    <source>
        <dbReference type="ARBA" id="ARBA00022989"/>
    </source>
</evidence>
<feature type="transmembrane region" description="Helical" evidence="6">
    <location>
        <begin position="105"/>
        <end position="128"/>
    </location>
</feature>
<dbReference type="AlphaFoldDB" id="A0A7J5BFN9"/>
<reference evidence="7 8" key="1">
    <citation type="submission" date="2019-09" db="EMBL/GenBank/DDBJ databases">
        <title>Phylogeny of genus Pseudoclavibacter and closely related genus.</title>
        <authorList>
            <person name="Li Y."/>
        </authorList>
    </citation>
    <scope>NUCLEOTIDE SEQUENCE [LARGE SCALE GENOMIC DNA]</scope>
    <source>
        <strain evidence="7 8">KCTC 13959</strain>
    </source>
</reference>
<feature type="transmembrane region" description="Helical" evidence="6">
    <location>
        <begin position="174"/>
        <end position="194"/>
    </location>
</feature>
<evidence type="ECO:0000313" key="7">
    <source>
        <dbReference type="EMBL" id="KAB1645077.1"/>
    </source>
</evidence>
<keyword evidence="4 6" id="KW-1133">Transmembrane helix</keyword>
<dbReference type="GO" id="GO:0022857">
    <property type="term" value="F:transmembrane transporter activity"/>
    <property type="evidence" value="ECO:0007669"/>
    <property type="project" value="InterPro"/>
</dbReference>
<feature type="transmembrane region" description="Helical" evidence="6">
    <location>
        <begin position="307"/>
        <end position="324"/>
    </location>
</feature>
<keyword evidence="8" id="KW-1185">Reference proteome</keyword>
<organism evidence="7 8">
    <name type="scientific">Gulosibacter chungangensis</name>
    <dbReference type="NCBI Taxonomy" id="979746"/>
    <lineage>
        <taxon>Bacteria</taxon>
        <taxon>Bacillati</taxon>
        <taxon>Actinomycetota</taxon>
        <taxon>Actinomycetes</taxon>
        <taxon>Micrococcales</taxon>
        <taxon>Microbacteriaceae</taxon>
        <taxon>Gulosibacter</taxon>
    </lineage>
</organism>
<keyword evidence="2" id="KW-1003">Cell membrane</keyword>
<feature type="transmembrane region" description="Helical" evidence="6">
    <location>
        <begin position="280"/>
        <end position="301"/>
    </location>
</feature>
<name>A0A7J5BFN9_9MICO</name>
<evidence type="ECO:0000256" key="5">
    <source>
        <dbReference type="ARBA" id="ARBA00023136"/>
    </source>
</evidence>
<dbReference type="OrthoDB" id="5193167at2"/>
<dbReference type="EMBL" id="WBKB01000001">
    <property type="protein sequence ID" value="KAB1645077.1"/>
    <property type="molecule type" value="Genomic_DNA"/>
</dbReference>
<comment type="caution">
    <text evidence="7">The sequence shown here is derived from an EMBL/GenBank/DDBJ whole genome shotgun (WGS) entry which is preliminary data.</text>
</comment>
<keyword evidence="3 6" id="KW-0812">Transmembrane</keyword>
<evidence type="ECO:0000256" key="1">
    <source>
        <dbReference type="ARBA" id="ARBA00004651"/>
    </source>
</evidence>
<dbReference type="PANTHER" id="PTHR32196">
    <property type="entry name" value="ABC TRANSPORTER PERMEASE PROTEIN YPHD-RELATED-RELATED"/>
    <property type="match status" value="1"/>
</dbReference>
<feature type="transmembrane region" description="Helical" evidence="6">
    <location>
        <begin position="135"/>
        <end position="154"/>
    </location>
</feature>
<dbReference type="RefSeq" id="WP_158051087.1">
    <property type="nucleotide sequence ID" value="NZ_WBKB01000001.1"/>
</dbReference>
<feature type="transmembrane region" description="Helical" evidence="6">
    <location>
        <begin position="21"/>
        <end position="41"/>
    </location>
</feature>
<dbReference type="Pfam" id="PF02653">
    <property type="entry name" value="BPD_transp_2"/>
    <property type="match status" value="1"/>
</dbReference>
<dbReference type="InterPro" id="IPR001851">
    <property type="entry name" value="ABC_transp_permease"/>
</dbReference>
<feature type="transmembrane region" description="Helical" evidence="6">
    <location>
        <begin position="256"/>
        <end position="273"/>
    </location>
</feature>
<comment type="subcellular location">
    <subcellularLocation>
        <location evidence="1">Cell membrane</location>
        <topology evidence="1">Multi-pass membrane protein</topology>
    </subcellularLocation>
</comment>
<evidence type="ECO:0000256" key="2">
    <source>
        <dbReference type="ARBA" id="ARBA00022475"/>
    </source>
</evidence>
<sequence>MTTAPTTSETKPQRRLANVTWVNDAGLAIIFVLLVIALTLASPNNSFISLNNIFLILIQTAINGILAMGMMYVIISGQIDLSVGSTVGLAGVAAAMFAHPGEFPLIVPIVVGLGVGILVGLVNGVGVAYGAIPSFIITLGTLTAVRGIALMVSGGAPVSNLSPEFQSLASGRVFGIPVLAIYFIVIAVVAAFVLRKTVFGRRIYALGGNPHAAEVSGINIKRLTIAPFVIAGTLAGLAGVLLASRTFTGSPTAGQSYELDAIAAVVIGGVSMAGGRGKAFGVVIGALMIAVIANGLDILGIDSNVQLIIKGAIIALAVLIDVKVRRD</sequence>
<dbReference type="PANTHER" id="PTHR32196:SF72">
    <property type="entry name" value="RIBOSE IMPORT PERMEASE PROTEIN RBSC"/>
    <property type="match status" value="1"/>
</dbReference>
<proteinExistence type="predicted"/>
<gene>
    <name evidence="7" type="ORF">F8O05_02140</name>
</gene>
<evidence type="ECO:0000256" key="6">
    <source>
        <dbReference type="SAM" id="Phobius"/>
    </source>
</evidence>